<accession>A0A8T2Y749</accession>
<name>A0A8T2Y749_POPDE</name>
<protein>
    <submittedName>
        <fullName evidence="1">Uncharacterized protein</fullName>
    </submittedName>
</protein>
<sequence>MMLAYCTVHYYKDRHPIRFFELKTLLKGKPVDQSRSNKEVEGTDDRRRYVEKFGWLFRPYNLVRVLALVRPLDQYKGEESSDSEITRNCPPPFQVCILEEMSSEKANVGDLNASTSNKQAILPNKTPSTSNSNFKKVLAQRALFGSRNYRTKGRKTKNNGANMLPSRLSKVSLADDSSD</sequence>
<evidence type="ECO:0000313" key="1">
    <source>
        <dbReference type="EMBL" id="KAH8500906.1"/>
    </source>
</evidence>
<reference evidence="1" key="1">
    <citation type="journal article" date="2021" name="J. Hered.">
        <title>Genome Assembly of Salicaceae Populus deltoides (Eastern Cottonwood) I-69 Based on Nanopore Sequencing and Hi-C Technologies.</title>
        <authorList>
            <person name="Bai S."/>
            <person name="Wu H."/>
            <person name="Zhang J."/>
            <person name="Pan Z."/>
            <person name="Zhao W."/>
            <person name="Li Z."/>
            <person name="Tong C."/>
        </authorList>
    </citation>
    <scope>NUCLEOTIDE SEQUENCE</scope>
    <source>
        <tissue evidence="1">Leaf</tissue>
    </source>
</reference>
<dbReference type="AlphaFoldDB" id="A0A8T2Y749"/>
<dbReference type="Proteomes" id="UP000807159">
    <property type="component" value="Chromosome 8"/>
</dbReference>
<evidence type="ECO:0000313" key="2">
    <source>
        <dbReference type="Proteomes" id="UP000807159"/>
    </source>
</evidence>
<organism evidence="1 2">
    <name type="scientific">Populus deltoides</name>
    <name type="common">Eastern poplar</name>
    <name type="synonym">Eastern cottonwood</name>
    <dbReference type="NCBI Taxonomy" id="3696"/>
    <lineage>
        <taxon>Eukaryota</taxon>
        <taxon>Viridiplantae</taxon>
        <taxon>Streptophyta</taxon>
        <taxon>Embryophyta</taxon>
        <taxon>Tracheophyta</taxon>
        <taxon>Spermatophyta</taxon>
        <taxon>Magnoliopsida</taxon>
        <taxon>eudicotyledons</taxon>
        <taxon>Gunneridae</taxon>
        <taxon>Pentapetalae</taxon>
        <taxon>rosids</taxon>
        <taxon>fabids</taxon>
        <taxon>Malpighiales</taxon>
        <taxon>Salicaceae</taxon>
        <taxon>Saliceae</taxon>
        <taxon>Populus</taxon>
    </lineage>
</organism>
<gene>
    <name evidence="1" type="ORF">H0E87_015941</name>
</gene>
<proteinExistence type="predicted"/>
<dbReference type="EMBL" id="JACEGQ020000008">
    <property type="protein sequence ID" value="KAH8500906.1"/>
    <property type="molecule type" value="Genomic_DNA"/>
</dbReference>
<keyword evidence="2" id="KW-1185">Reference proteome</keyword>
<comment type="caution">
    <text evidence="1">The sequence shown here is derived from an EMBL/GenBank/DDBJ whole genome shotgun (WGS) entry which is preliminary data.</text>
</comment>